<comment type="caution">
    <text evidence="3">The sequence shown here is derived from an EMBL/GenBank/DDBJ whole genome shotgun (WGS) entry which is preliminary data.</text>
</comment>
<feature type="region of interest" description="Disordered" evidence="2">
    <location>
        <begin position="74"/>
        <end position="94"/>
    </location>
</feature>
<dbReference type="Proteomes" id="UP000325684">
    <property type="component" value="Unassembled WGS sequence"/>
</dbReference>
<keyword evidence="4" id="KW-1185">Reference proteome</keyword>
<proteinExistence type="inferred from homology"/>
<gene>
    <name evidence="1" type="primary">slyX</name>
    <name evidence="3" type="ORF">FEZ63_04830</name>
</gene>
<reference evidence="3 4" key="1">
    <citation type="journal article" date="2019" name="Microorganisms">
        <title>Genome Insights into the Novel Species Microvirga brassicacearum, a Rapeseed Endophyte with Biotechnological Potential.</title>
        <authorList>
            <person name="Jimenez-Gomez A."/>
            <person name="Saati-Santamaria Z."/>
            <person name="Igual J.M."/>
            <person name="Rivas R."/>
            <person name="Mateos P.F."/>
            <person name="Garcia-Fraile P."/>
        </authorList>
    </citation>
    <scope>NUCLEOTIDE SEQUENCE [LARGE SCALE GENOMIC DNA]</scope>
    <source>
        <strain evidence="3 4">CDVBN77</strain>
    </source>
</reference>
<dbReference type="EMBL" id="VCMV01000006">
    <property type="protein sequence ID" value="KAB0268327.1"/>
    <property type="molecule type" value="Genomic_DNA"/>
</dbReference>
<dbReference type="Pfam" id="PF04102">
    <property type="entry name" value="SlyX"/>
    <property type="match status" value="1"/>
</dbReference>
<organism evidence="3 4">
    <name type="scientific">Microvirga brassicacearum</name>
    <dbReference type="NCBI Taxonomy" id="2580413"/>
    <lineage>
        <taxon>Bacteria</taxon>
        <taxon>Pseudomonadati</taxon>
        <taxon>Pseudomonadota</taxon>
        <taxon>Alphaproteobacteria</taxon>
        <taxon>Hyphomicrobiales</taxon>
        <taxon>Methylobacteriaceae</taxon>
        <taxon>Microvirga</taxon>
    </lineage>
</organism>
<evidence type="ECO:0000313" key="4">
    <source>
        <dbReference type="Proteomes" id="UP000325684"/>
    </source>
</evidence>
<protein>
    <recommendedName>
        <fullName evidence="1">Protein SlyX homolog</fullName>
    </recommendedName>
</protein>
<sequence length="94" mass="10664">MNALRLLTVWWSAPAPGKKTPVSEIDNLRARVDTLEMRFSYQDQLIEDLNRTITEQWKQIDALTRRLANLGERVREAADNAGAPAAPEPPPPHY</sequence>
<comment type="similarity">
    <text evidence="1">Belongs to the SlyX family.</text>
</comment>
<evidence type="ECO:0000256" key="2">
    <source>
        <dbReference type="SAM" id="MobiDB-lite"/>
    </source>
</evidence>
<dbReference type="PANTHER" id="PTHR36508:SF1">
    <property type="entry name" value="PROTEIN SLYX"/>
    <property type="match status" value="1"/>
</dbReference>
<dbReference type="PANTHER" id="PTHR36508">
    <property type="entry name" value="PROTEIN SLYX"/>
    <property type="match status" value="1"/>
</dbReference>
<evidence type="ECO:0000256" key="1">
    <source>
        <dbReference type="HAMAP-Rule" id="MF_00715"/>
    </source>
</evidence>
<evidence type="ECO:0000313" key="3">
    <source>
        <dbReference type="EMBL" id="KAB0268327.1"/>
    </source>
</evidence>
<name>A0A5N3PEY7_9HYPH</name>
<dbReference type="HAMAP" id="MF_00715">
    <property type="entry name" value="SlyX"/>
    <property type="match status" value="1"/>
</dbReference>
<dbReference type="AlphaFoldDB" id="A0A5N3PEY7"/>
<dbReference type="Gene3D" id="1.20.5.300">
    <property type="match status" value="1"/>
</dbReference>
<accession>A0A5N3PEY7</accession>
<dbReference type="InterPro" id="IPR007236">
    <property type="entry name" value="SlyX"/>
</dbReference>
<dbReference type="OrthoDB" id="5422806at2"/>